<evidence type="ECO:0000313" key="3">
    <source>
        <dbReference type="Proteomes" id="UP000579605"/>
    </source>
</evidence>
<name>A0A852ZML5_9ACTN</name>
<dbReference type="PANTHER" id="PTHR46211">
    <property type="entry name" value="GLYCEROPHOSPHORYL DIESTER PHOSPHODIESTERASE"/>
    <property type="match status" value="1"/>
</dbReference>
<dbReference type="PANTHER" id="PTHR46211:SF1">
    <property type="entry name" value="GLYCEROPHOSPHODIESTER PHOSPHODIESTERASE, CYTOPLASMIC"/>
    <property type="match status" value="1"/>
</dbReference>
<dbReference type="GO" id="GO:0006629">
    <property type="term" value="P:lipid metabolic process"/>
    <property type="evidence" value="ECO:0007669"/>
    <property type="project" value="InterPro"/>
</dbReference>
<accession>A0A852ZML5</accession>
<dbReference type="EMBL" id="JACBZH010000001">
    <property type="protein sequence ID" value="NYH93365.1"/>
    <property type="molecule type" value="Genomic_DNA"/>
</dbReference>
<dbReference type="InterPro" id="IPR030395">
    <property type="entry name" value="GP_PDE_dom"/>
</dbReference>
<protein>
    <submittedName>
        <fullName evidence="2">Glycerophosphoryl diester phosphodiesterase</fullName>
    </submittedName>
</protein>
<dbReference type="InterPro" id="IPR017946">
    <property type="entry name" value="PLC-like_Pdiesterase_TIM-brl"/>
</dbReference>
<keyword evidence="3" id="KW-1185">Reference proteome</keyword>
<dbReference type="SUPFAM" id="SSF51695">
    <property type="entry name" value="PLC-like phosphodiesterases"/>
    <property type="match status" value="1"/>
</dbReference>
<evidence type="ECO:0000313" key="2">
    <source>
        <dbReference type="EMBL" id="NYH93365.1"/>
    </source>
</evidence>
<dbReference type="Gene3D" id="3.20.20.190">
    <property type="entry name" value="Phosphatidylinositol (PI) phosphodiesterase"/>
    <property type="match status" value="1"/>
</dbReference>
<dbReference type="GO" id="GO:0008081">
    <property type="term" value="F:phosphoric diester hydrolase activity"/>
    <property type="evidence" value="ECO:0007669"/>
    <property type="project" value="InterPro"/>
</dbReference>
<dbReference type="Proteomes" id="UP000579605">
    <property type="component" value="Unassembled WGS sequence"/>
</dbReference>
<dbReference type="RefSeq" id="WP_179790901.1">
    <property type="nucleotide sequence ID" value="NZ_BAAARR010000045.1"/>
</dbReference>
<comment type="caution">
    <text evidence="2">The sequence shown here is derived from an EMBL/GenBank/DDBJ whole genome shotgun (WGS) entry which is preliminary data.</text>
</comment>
<sequence length="420" mass="45346">MDSQVGRREVRMRRWTGRLDPGTCPVVIAHRGASGDAPENTLAAFSAALDQGADFIETDVRRTADGELVLFHDADLLRTTDAVQVFPGRSPWRPRDFTLDELRRLDAGSWNDERFAGQRIPTLREALDLVRGSRTGLLLELKRPSEEDDLAGEVAAALDRHLVGSGASVPQVVIGSIERDHAARYRHLRPEATVGALVVRAHSPLAELEEIAGYADFIGTGQPSFPQDQVERLHKLGLGVLLNTSTAADVLGMVPYGIDGVVTDYPGRIVRALRDGESFCVEAESLLSVAEASGGLTTQPNQGMNGCKWSGDAQLLVDSSGPGDRFRATFDLDRAGPWSMALTVSKDRDGGQYLLSVDGEAVGPPVDTYRPALARQTLTLPDRVLSEGPHVLEAVVVGRDPRSAGFALGLDVLEFDRRTA</sequence>
<dbReference type="PROSITE" id="PS51704">
    <property type="entry name" value="GP_PDE"/>
    <property type="match status" value="1"/>
</dbReference>
<organism evidence="2 3">
    <name type="scientific">Actinopolymorpha rutila</name>
    <dbReference type="NCBI Taxonomy" id="446787"/>
    <lineage>
        <taxon>Bacteria</taxon>
        <taxon>Bacillati</taxon>
        <taxon>Actinomycetota</taxon>
        <taxon>Actinomycetes</taxon>
        <taxon>Propionibacteriales</taxon>
        <taxon>Actinopolymorphaceae</taxon>
        <taxon>Actinopolymorpha</taxon>
    </lineage>
</organism>
<proteinExistence type="predicted"/>
<dbReference type="AlphaFoldDB" id="A0A852ZML5"/>
<gene>
    <name evidence="2" type="ORF">F4554_006003</name>
</gene>
<evidence type="ECO:0000259" key="1">
    <source>
        <dbReference type="PROSITE" id="PS51704"/>
    </source>
</evidence>
<dbReference type="Pfam" id="PF03009">
    <property type="entry name" value="GDPD"/>
    <property type="match status" value="1"/>
</dbReference>
<feature type="domain" description="GP-PDE" evidence="1">
    <location>
        <begin position="25"/>
        <end position="273"/>
    </location>
</feature>
<reference evidence="2 3" key="1">
    <citation type="submission" date="2020-07" db="EMBL/GenBank/DDBJ databases">
        <title>Sequencing the genomes of 1000 actinobacteria strains.</title>
        <authorList>
            <person name="Klenk H.-P."/>
        </authorList>
    </citation>
    <scope>NUCLEOTIDE SEQUENCE [LARGE SCALE GENOMIC DNA]</scope>
    <source>
        <strain evidence="2 3">DSM 18448</strain>
    </source>
</reference>